<accession>M8A6Y7</accession>
<reference evidence="1" key="1">
    <citation type="journal article" date="2013" name="Nature">
        <title>Draft genome of the wheat A-genome progenitor Triticum urartu.</title>
        <authorList>
            <person name="Ling H.Q."/>
            <person name="Zhao S."/>
            <person name="Liu D."/>
            <person name="Wang J."/>
            <person name="Sun H."/>
            <person name="Zhang C."/>
            <person name="Fan H."/>
            <person name="Li D."/>
            <person name="Dong L."/>
            <person name="Tao Y."/>
            <person name="Gao C."/>
            <person name="Wu H."/>
            <person name="Li Y."/>
            <person name="Cui Y."/>
            <person name="Guo X."/>
            <person name="Zheng S."/>
            <person name="Wang B."/>
            <person name="Yu K."/>
            <person name="Liang Q."/>
            <person name="Yang W."/>
            <person name="Lou X."/>
            <person name="Chen J."/>
            <person name="Feng M."/>
            <person name="Jian J."/>
            <person name="Zhang X."/>
            <person name="Luo G."/>
            <person name="Jiang Y."/>
            <person name="Liu J."/>
            <person name="Wang Z."/>
            <person name="Sha Y."/>
            <person name="Zhang B."/>
            <person name="Wu H."/>
            <person name="Tang D."/>
            <person name="Shen Q."/>
            <person name="Xue P."/>
            <person name="Zou S."/>
            <person name="Wang X."/>
            <person name="Liu X."/>
            <person name="Wang F."/>
            <person name="Yang Y."/>
            <person name="An X."/>
            <person name="Dong Z."/>
            <person name="Zhang K."/>
            <person name="Zhang X."/>
            <person name="Luo M.C."/>
            <person name="Dvorak J."/>
            <person name="Tong Y."/>
            <person name="Wang J."/>
            <person name="Yang H."/>
            <person name="Li Z."/>
            <person name="Wang D."/>
            <person name="Zhang A."/>
            <person name="Wang J."/>
        </authorList>
    </citation>
    <scope>NUCLEOTIDE SEQUENCE</scope>
</reference>
<evidence type="ECO:0000313" key="1">
    <source>
        <dbReference type="EMBL" id="EMS67776.1"/>
    </source>
</evidence>
<proteinExistence type="predicted"/>
<protein>
    <submittedName>
        <fullName evidence="1">Uncharacterized protein</fullName>
    </submittedName>
</protein>
<dbReference type="AlphaFoldDB" id="M8A6Y7"/>
<dbReference type="EMBL" id="KD014929">
    <property type="protein sequence ID" value="EMS67776.1"/>
    <property type="molecule type" value="Genomic_DNA"/>
</dbReference>
<dbReference type="OMA" id="CEFGWES"/>
<sequence length="94" mass="10648">MPSLPPRSAASFQHTSPASLHIAYEESALPLKTTGQFYFSVMTRTTLLSMLGHRKYGACKFGHEPLNYCEFGWESFCIENYMKYDGSAVIPQFQ</sequence>
<organism evidence="1">
    <name type="scientific">Triticum urartu</name>
    <name type="common">Red wild einkorn</name>
    <name type="synonym">Crithodium urartu</name>
    <dbReference type="NCBI Taxonomy" id="4572"/>
    <lineage>
        <taxon>Eukaryota</taxon>
        <taxon>Viridiplantae</taxon>
        <taxon>Streptophyta</taxon>
        <taxon>Embryophyta</taxon>
        <taxon>Tracheophyta</taxon>
        <taxon>Spermatophyta</taxon>
        <taxon>Magnoliopsida</taxon>
        <taxon>Liliopsida</taxon>
        <taxon>Poales</taxon>
        <taxon>Poaceae</taxon>
        <taxon>BOP clade</taxon>
        <taxon>Pooideae</taxon>
        <taxon>Triticodae</taxon>
        <taxon>Triticeae</taxon>
        <taxon>Triticinae</taxon>
        <taxon>Triticum</taxon>
    </lineage>
</organism>
<name>M8A6Y7_TRIUA</name>
<gene>
    <name evidence="1" type="ORF">TRIUR3_35424</name>
</gene>